<name>A0A067QF64_9AGAM</name>
<feature type="compositionally biased region" description="Low complexity" evidence="1">
    <location>
        <begin position="25"/>
        <end position="36"/>
    </location>
</feature>
<dbReference type="PANTHER" id="PTHR28527">
    <property type="entry name" value="MATING-TYPE SWITCHING PROTEIN SWI2-RELATED"/>
    <property type="match status" value="1"/>
</dbReference>
<dbReference type="STRING" id="933084.A0A067QF64"/>
<evidence type="ECO:0008006" key="4">
    <source>
        <dbReference type="Google" id="ProtNLM"/>
    </source>
</evidence>
<feature type="region of interest" description="Disordered" evidence="1">
    <location>
        <begin position="1"/>
        <end position="149"/>
    </location>
</feature>
<protein>
    <recommendedName>
        <fullName evidence="4">Swi5-dependent recombination DNA repair protein 1 homolog</fullName>
    </recommendedName>
</protein>
<dbReference type="Gene3D" id="6.10.140.1020">
    <property type="match status" value="1"/>
</dbReference>
<dbReference type="EMBL" id="KL197709">
    <property type="protein sequence ID" value="KDQ64805.1"/>
    <property type="molecule type" value="Genomic_DNA"/>
</dbReference>
<dbReference type="OrthoDB" id="27934at2759"/>
<feature type="region of interest" description="Disordered" evidence="1">
    <location>
        <begin position="233"/>
        <end position="333"/>
    </location>
</feature>
<gene>
    <name evidence="2" type="ORF">JAAARDRAFT_238332</name>
</gene>
<dbReference type="PANTHER" id="PTHR28527:SF1">
    <property type="entry name" value="SWI5-DEPENDENT RECOMBINATION DNA REPAIR PROTEIN 1"/>
    <property type="match status" value="1"/>
</dbReference>
<evidence type="ECO:0000313" key="2">
    <source>
        <dbReference type="EMBL" id="KDQ64805.1"/>
    </source>
</evidence>
<dbReference type="HOGENOM" id="CLU_082181_0_0_1"/>
<dbReference type="Proteomes" id="UP000027265">
    <property type="component" value="Unassembled WGS sequence"/>
</dbReference>
<keyword evidence="3" id="KW-1185">Reference proteome</keyword>
<dbReference type="InParanoid" id="A0A067QF64"/>
<feature type="compositionally biased region" description="Acidic residues" evidence="1">
    <location>
        <begin position="322"/>
        <end position="333"/>
    </location>
</feature>
<evidence type="ECO:0000256" key="1">
    <source>
        <dbReference type="SAM" id="MobiDB-lite"/>
    </source>
</evidence>
<evidence type="ECO:0000313" key="3">
    <source>
        <dbReference type="Proteomes" id="UP000027265"/>
    </source>
</evidence>
<feature type="compositionally biased region" description="Basic residues" evidence="1">
    <location>
        <begin position="1"/>
        <end position="12"/>
    </location>
</feature>
<dbReference type="GO" id="GO:0006310">
    <property type="term" value="P:DNA recombination"/>
    <property type="evidence" value="ECO:0007669"/>
    <property type="project" value="TreeGrafter"/>
</dbReference>
<organism evidence="2 3">
    <name type="scientific">Jaapia argillacea MUCL 33604</name>
    <dbReference type="NCBI Taxonomy" id="933084"/>
    <lineage>
        <taxon>Eukaryota</taxon>
        <taxon>Fungi</taxon>
        <taxon>Dikarya</taxon>
        <taxon>Basidiomycota</taxon>
        <taxon>Agaricomycotina</taxon>
        <taxon>Agaricomycetes</taxon>
        <taxon>Agaricomycetidae</taxon>
        <taxon>Jaapiales</taxon>
        <taxon>Jaapiaceae</taxon>
        <taxon>Jaapia</taxon>
    </lineage>
</organism>
<proteinExistence type="predicted"/>
<dbReference type="AlphaFoldDB" id="A0A067QF64"/>
<accession>A0A067QF64</accession>
<feature type="compositionally biased region" description="Basic and acidic residues" evidence="1">
    <location>
        <begin position="110"/>
        <end position="128"/>
    </location>
</feature>
<dbReference type="FunCoup" id="A0A067QF64">
    <property type="interactions" value="80"/>
</dbReference>
<sequence length="333" mass="36779">MPVRQPSKRSRARSVPPRRPNSEPLDLNDGMNGLDDITTMAESPSDDETPQKRRKTTESPLDVPRTRRPTAASHRIQQKKLSAPFRSPLMKLETSTSSRIEFHPSAAPAERQKLPEEKKAVDEPKPKEAPLQGPLAEHPIKSLSATPKTKDFTFKASSQFKSPLSGSNIPSSASGVRFTPTIQSLERKLQALRRAVKIKQDKDEDKLEGLVKKWKEAGRDAAWEVWGLVKDNAASSESGKSRGAVSWGSGDRRNSGFQGEFGWDDGAEKSAPGSWDWDDSRSPPNEDGGSTLPDVEMEEEERKPDTLGTMLRKLGIAPETLGWDEDEGDFVGE</sequence>
<reference evidence="3" key="1">
    <citation type="journal article" date="2014" name="Proc. Natl. Acad. Sci. U.S.A.">
        <title>Extensive sampling of basidiomycete genomes demonstrates inadequacy of the white-rot/brown-rot paradigm for wood decay fungi.</title>
        <authorList>
            <person name="Riley R."/>
            <person name="Salamov A.A."/>
            <person name="Brown D.W."/>
            <person name="Nagy L.G."/>
            <person name="Floudas D."/>
            <person name="Held B.W."/>
            <person name="Levasseur A."/>
            <person name="Lombard V."/>
            <person name="Morin E."/>
            <person name="Otillar R."/>
            <person name="Lindquist E.A."/>
            <person name="Sun H."/>
            <person name="LaButti K.M."/>
            <person name="Schmutz J."/>
            <person name="Jabbour D."/>
            <person name="Luo H."/>
            <person name="Baker S.E."/>
            <person name="Pisabarro A.G."/>
            <person name="Walton J.D."/>
            <person name="Blanchette R.A."/>
            <person name="Henrissat B."/>
            <person name="Martin F."/>
            <person name="Cullen D."/>
            <person name="Hibbett D.S."/>
            <person name="Grigoriev I.V."/>
        </authorList>
    </citation>
    <scope>NUCLEOTIDE SEQUENCE [LARGE SCALE GENOMIC DNA]</scope>
    <source>
        <strain evidence="3">MUCL 33604</strain>
    </source>
</reference>